<accession>A0A176S482</accession>
<reference evidence="1 2" key="1">
    <citation type="submission" date="2016-05" db="EMBL/GenBank/DDBJ databases">
        <title>Single-cell genome of chain-forming Candidatus Thiomargarita nelsonii and comparison to other large sulfur-oxidizing bacteria.</title>
        <authorList>
            <person name="Winkel M."/>
            <person name="Salman V."/>
            <person name="Woyke T."/>
            <person name="Schulz-Vogt H."/>
            <person name="Richter M."/>
            <person name="Flood B."/>
            <person name="Bailey J."/>
            <person name="Amann R."/>
            <person name="Mussmann M."/>
        </authorList>
    </citation>
    <scope>NUCLEOTIDE SEQUENCE [LARGE SCALE GENOMIC DNA]</scope>
    <source>
        <strain evidence="1 2">THI036</strain>
    </source>
</reference>
<dbReference type="Proteomes" id="UP000076962">
    <property type="component" value="Unassembled WGS sequence"/>
</dbReference>
<comment type="caution">
    <text evidence="1">The sequence shown here is derived from an EMBL/GenBank/DDBJ whole genome shotgun (WGS) entry which is preliminary data.</text>
</comment>
<evidence type="ECO:0000313" key="2">
    <source>
        <dbReference type="Proteomes" id="UP000076962"/>
    </source>
</evidence>
<proteinExistence type="predicted"/>
<dbReference type="EMBL" id="LUTY01000773">
    <property type="protein sequence ID" value="OAD22728.1"/>
    <property type="molecule type" value="Genomic_DNA"/>
</dbReference>
<protein>
    <submittedName>
        <fullName evidence="1">Uncharacterized protein</fullName>
    </submittedName>
</protein>
<gene>
    <name evidence="1" type="ORF">THIOM_001457</name>
</gene>
<organism evidence="1 2">
    <name type="scientific">Candidatus Thiomargarita nelsonii</name>
    <dbReference type="NCBI Taxonomy" id="1003181"/>
    <lineage>
        <taxon>Bacteria</taxon>
        <taxon>Pseudomonadati</taxon>
        <taxon>Pseudomonadota</taxon>
        <taxon>Gammaproteobacteria</taxon>
        <taxon>Thiotrichales</taxon>
        <taxon>Thiotrichaceae</taxon>
        <taxon>Thiomargarita</taxon>
    </lineage>
</organism>
<sequence>MITFYLWLLLIVPPGTDLYISPLKNIIPSITCLSLLQTLHPMPSKDTINSLFIVSCRSHTNTMMSAQLRINGFT</sequence>
<dbReference type="AlphaFoldDB" id="A0A176S482"/>
<name>A0A176S482_9GAMM</name>
<evidence type="ECO:0000313" key="1">
    <source>
        <dbReference type="EMBL" id="OAD22728.1"/>
    </source>
</evidence>
<keyword evidence="2" id="KW-1185">Reference proteome</keyword>